<accession>A0ABW2A3G2</accession>
<proteinExistence type="predicted"/>
<protein>
    <submittedName>
        <fullName evidence="2">2Fe-2S iron-sulfur cluster-binding protein</fullName>
    </submittedName>
</protein>
<feature type="domain" description="2Fe-2S ferredoxin-type" evidence="1">
    <location>
        <begin position="1"/>
        <end position="37"/>
    </location>
</feature>
<dbReference type="Proteomes" id="UP001596422">
    <property type="component" value="Unassembled WGS sequence"/>
</dbReference>
<comment type="caution">
    <text evidence="2">The sequence shown here is derived from an EMBL/GenBank/DDBJ whole genome shotgun (WGS) entry which is preliminary data.</text>
</comment>
<dbReference type="InterPro" id="IPR012675">
    <property type="entry name" value="Beta-grasp_dom_sf"/>
</dbReference>
<sequence length="37" mass="3802">MPDGETILQALQRAGLDAPSSCEEGFCGACMATLEEG</sequence>
<dbReference type="Pfam" id="PF00111">
    <property type="entry name" value="Fer2"/>
    <property type="match status" value="1"/>
</dbReference>
<dbReference type="SUPFAM" id="SSF54292">
    <property type="entry name" value="2Fe-2S ferredoxin-like"/>
    <property type="match status" value="1"/>
</dbReference>
<dbReference type="Gene3D" id="3.10.20.30">
    <property type="match status" value="1"/>
</dbReference>
<reference evidence="3" key="1">
    <citation type="journal article" date="2019" name="Int. J. Syst. Evol. Microbiol.">
        <title>The Global Catalogue of Microorganisms (GCM) 10K type strain sequencing project: providing services to taxonomists for standard genome sequencing and annotation.</title>
        <authorList>
            <consortium name="The Broad Institute Genomics Platform"/>
            <consortium name="The Broad Institute Genome Sequencing Center for Infectious Disease"/>
            <person name="Wu L."/>
            <person name="Ma J."/>
        </authorList>
    </citation>
    <scope>NUCLEOTIDE SEQUENCE [LARGE SCALE GENOMIC DNA]</scope>
    <source>
        <strain evidence="3">NBRC 111756</strain>
    </source>
</reference>
<dbReference type="PROSITE" id="PS51085">
    <property type="entry name" value="2FE2S_FER_2"/>
    <property type="match status" value="1"/>
</dbReference>
<evidence type="ECO:0000313" key="3">
    <source>
        <dbReference type="Proteomes" id="UP001596422"/>
    </source>
</evidence>
<gene>
    <name evidence="2" type="ORF">ACFQDL_19810</name>
</gene>
<dbReference type="PROSITE" id="PS00197">
    <property type="entry name" value="2FE2S_FER_1"/>
    <property type="match status" value="1"/>
</dbReference>
<dbReference type="InterPro" id="IPR006058">
    <property type="entry name" value="2Fe2S_fd_BS"/>
</dbReference>
<organism evidence="2 3">
    <name type="scientific">Marinobacterium aestuariivivens</name>
    <dbReference type="NCBI Taxonomy" id="1698799"/>
    <lineage>
        <taxon>Bacteria</taxon>
        <taxon>Pseudomonadati</taxon>
        <taxon>Pseudomonadota</taxon>
        <taxon>Gammaproteobacteria</taxon>
        <taxon>Oceanospirillales</taxon>
        <taxon>Oceanospirillaceae</taxon>
        <taxon>Marinobacterium</taxon>
    </lineage>
</organism>
<dbReference type="InterPro" id="IPR001041">
    <property type="entry name" value="2Fe-2S_ferredoxin-type"/>
</dbReference>
<name>A0ABW2A3G2_9GAMM</name>
<dbReference type="EMBL" id="JBHSWE010000001">
    <property type="protein sequence ID" value="MFC6672058.1"/>
    <property type="molecule type" value="Genomic_DNA"/>
</dbReference>
<evidence type="ECO:0000313" key="2">
    <source>
        <dbReference type="EMBL" id="MFC6672058.1"/>
    </source>
</evidence>
<evidence type="ECO:0000259" key="1">
    <source>
        <dbReference type="PROSITE" id="PS51085"/>
    </source>
</evidence>
<dbReference type="RefSeq" id="WP_379913199.1">
    <property type="nucleotide sequence ID" value="NZ_JBHSWE010000001.1"/>
</dbReference>
<keyword evidence="3" id="KW-1185">Reference proteome</keyword>
<dbReference type="CDD" id="cd00207">
    <property type="entry name" value="fer2"/>
    <property type="match status" value="1"/>
</dbReference>
<dbReference type="InterPro" id="IPR036010">
    <property type="entry name" value="2Fe-2S_ferredoxin-like_sf"/>
</dbReference>